<name>A0A9D5HU28_9LILI</name>
<dbReference type="SUPFAM" id="SSF52777">
    <property type="entry name" value="CoA-dependent acyltransferases"/>
    <property type="match status" value="1"/>
</dbReference>
<dbReference type="AlphaFoldDB" id="A0A9D5HU28"/>
<evidence type="ECO:0000313" key="2">
    <source>
        <dbReference type="EMBL" id="KAJ0988653.1"/>
    </source>
</evidence>
<dbReference type="Pfam" id="PF00198">
    <property type="entry name" value="2-oxoacid_dh"/>
    <property type="match status" value="1"/>
</dbReference>
<reference evidence="2" key="1">
    <citation type="submission" date="2021-03" db="EMBL/GenBank/DDBJ databases">
        <authorList>
            <person name="Li Z."/>
            <person name="Yang C."/>
        </authorList>
    </citation>
    <scope>NUCLEOTIDE SEQUENCE</scope>
    <source>
        <strain evidence="2">Dzin_1.0</strain>
        <tissue evidence="2">Leaf</tissue>
    </source>
</reference>
<dbReference type="Gene3D" id="3.30.559.10">
    <property type="entry name" value="Chloramphenicol acetyltransferase-like domain"/>
    <property type="match status" value="1"/>
</dbReference>
<evidence type="ECO:0000313" key="3">
    <source>
        <dbReference type="Proteomes" id="UP001085076"/>
    </source>
</evidence>
<organism evidence="2 3">
    <name type="scientific">Dioscorea zingiberensis</name>
    <dbReference type="NCBI Taxonomy" id="325984"/>
    <lineage>
        <taxon>Eukaryota</taxon>
        <taxon>Viridiplantae</taxon>
        <taxon>Streptophyta</taxon>
        <taxon>Embryophyta</taxon>
        <taxon>Tracheophyta</taxon>
        <taxon>Spermatophyta</taxon>
        <taxon>Magnoliopsida</taxon>
        <taxon>Liliopsida</taxon>
        <taxon>Dioscoreales</taxon>
        <taxon>Dioscoreaceae</taxon>
        <taxon>Dioscorea</taxon>
    </lineage>
</organism>
<dbReference type="GO" id="GO:0016746">
    <property type="term" value="F:acyltransferase activity"/>
    <property type="evidence" value="ECO:0007669"/>
    <property type="project" value="InterPro"/>
</dbReference>
<keyword evidence="3" id="KW-1185">Reference proteome</keyword>
<protein>
    <recommendedName>
        <fullName evidence="1">2-oxoacid dehydrogenase acyltransferase catalytic domain-containing protein</fullName>
    </recommendedName>
</protein>
<dbReference type="InterPro" id="IPR001078">
    <property type="entry name" value="2-oxoacid_DH_actylTfrase"/>
</dbReference>
<evidence type="ECO:0000259" key="1">
    <source>
        <dbReference type="Pfam" id="PF00198"/>
    </source>
</evidence>
<feature type="domain" description="2-oxoacid dehydrogenase acyltransferase catalytic" evidence="1">
    <location>
        <begin position="51"/>
        <end position="83"/>
    </location>
</feature>
<dbReference type="Proteomes" id="UP001085076">
    <property type="component" value="Miscellaneous, Linkage group lg01"/>
</dbReference>
<sequence length="88" mass="9731">MLFPSNSWFLCDPIHDNAGGCVKEHDREPHGSGFHWIPGGQMRLMLSIKRAFTLSNLGTFLVDRFDAILPPGQGAIMSVGELQHYCCG</sequence>
<comment type="caution">
    <text evidence="2">The sequence shown here is derived from an EMBL/GenBank/DDBJ whole genome shotgun (WGS) entry which is preliminary data.</text>
</comment>
<dbReference type="EMBL" id="JAGGNH010000001">
    <property type="protein sequence ID" value="KAJ0988653.1"/>
    <property type="molecule type" value="Genomic_DNA"/>
</dbReference>
<gene>
    <name evidence="2" type="ORF">J5N97_007009</name>
</gene>
<reference evidence="2" key="2">
    <citation type="journal article" date="2022" name="Hortic Res">
        <title>The genome of Dioscorea zingiberensis sheds light on the biosynthesis, origin and evolution of the medicinally important diosgenin saponins.</title>
        <authorList>
            <person name="Li Y."/>
            <person name="Tan C."/>
            <person name="Li Z."/>
            <person name="Guo J."/>
            <person name="Li S."/>
            <person name="Chen X."/>
            <person name="Wang C."/>
            <person name="Dai X."/>
            <person name="Yang H."/>
            <person name="Song W."/>
            <person name="Hou L."/>
            <person name="Xu J."/>
            <person name="Tong Z."/>
            <person name="Xu A."/>
            <person name="Yuan X."/>
            <person name="Wang W."/>
            <person name="Yang Q."/>
            <person name="Chen L."/>
            <person name="Sun Z."/>
            <person name="Wang K."/>
            <person name="Pan B."/>
            <person name="Chen J."/>
            <person name="Bao Y."/>
            <person name="Liu F."/>
            <person name="Qi X."/>
            <person name="Gang D.R."/>
            <person name="Wen J."/>
            <person name="Li J."/>
        </authorList>
    </citation>
    <scope>NUCLEOTIDE SEQUENCE</scope>
    <source>
        <strain evidence="2">Dzin_1.0</strain>
    </source>
</reference>
<accession>A0A9D5HU28</accession>
<dbReference type="OrthoDB" id="1532488at2759"/>
<proteinExistence type="predicted"/>
<dbReference type="InterPro" id="IPR023213">
    <property type="entry name" value="CAT-like_dom_sf"/>
</dbReference>